<dbReference type="NCBIfam" id="NF047658">
    <property type="entry name" value="HYC_CC_PP"/>
    <property type="match status" value="1"/>
</dbReference>
<dbReference type="InterPro" id="IPR058512">
    <property type="entry name" value="DUF8199"/>
</dbReference>
<evidence type="ECO:0000313" key="2">
    <source>
        <dbReference type="EMBL" id="GHB87596.1"/>
    </source>
</evidence>
<dbReference type="AlphaFoldDB" id="A0A8J3D8E5"/>
<dbReference type="Proteomes" id="UP000598271">
    <property type="component" value="Unassembled WGS sequence"/>
</dbReference>
<proteinExistence type="predicted"/>
<sequence length="135" mass="14970">MTIALAILLLMSNMGFTVATHFCGGQAVMSGLRLGGGDWDCGMVHEASDHREDDRNCTRLAEEACCKNQHQTIQTDNTLSTDFPAPQFHASAVGIAVFPLPYFERFTVLEAEPFRIDPPPLPERDVQVLFQTFLI</sequence>
<keyword evidence="1" id="KW-0732">Signal</keyword>
<evidence type="ECO:0008006" key="4">
    <source>
        <dbReference type="Google" id="ProtNLM"/>
    </source>
</evidence>
<accession>A0A8J3D8E5</accession>
<gene>
    <name evidence="2" type="ORF">GCM10007390_49420</name>
</gene>
<protein>
    <recommendedName>
        <fullName evidence="4">Secreted protein</fullName>
    </recommendedName>
</protein>
<dbReference type="Pfam" id="PF26622">
    <property type="entry name" value="DUF8199"/>
    <property type="match status" value="1"/>
</dbReference>
<feature type="chain" id="PRO_5035152044" description="Secreted protein" evidence="1">
    <location>
        <begin position="20"/>
        <end position="135"/>
    </location>
</feature>
<evidence type="ECO:0000313" key="3">
    <source>
        <dbReference type="Proteomes" id="UP000598271"/>
    </source>
</evidence>
<evidence type="ECO:0000256" key="1">
    <source>
        <dbReference type="SAM" id="SignalP"/>
    </source>
</evidence>
<dbReference type="EMBL" id="BMXF01000008">
    <property type="protein sequence ID" value="GHB87596.1"/>
    <property type="molecule type" value="Genomic_DNA"/>
</dbReference>
<reference evidence="2 3" key="1">
    <citation type="journal article" date="2014" name="Int. J. Syst. Evol. Microbiol.">
        <title>Complete genome sequence of Corynebacterium casei LMG S-19264T (=DSM 44701T), isolated from a smear-ripened cheese.</title>
        <authorList>
            <consortium name="US DOE Joint Genome Institute (JGI-PGF)"/>
            <person name="Walter F."/>
            <person name="Albersmeier A."/>
            <person name="Kalinowski J."/>
            <person name="Ruckert C."/>
        </authorList>
    </citation>
    <scope>NUCLEOTIDE SEQUENCE [LARGE SCALE GENOMIC DNA]</scope>
    <source>
        <strain evidence="2 3">KCTC 12866</strain>
    </source>
</reference>
<comment type="caution">
    <text evidence="2">The sequence shown here is derived from an EMBL/GenBank/DDBJ whole genome shotgun (WGS) entry which is preliminary data.</text>
</comment>
<feature type="signal peptide" evidence="1">
    <location>
        <begin position="1"/>
        <end position="19"/>
    </location>
</feature>
<keyword evidence="3" id="KW-1185">Reference proteome</keyword>
<dbReference type="InterPro" id="IPR058060">
    <property type="entry name" value="HYC_CC_PP"/>
</dbReference>
<name>A0A8J3D8E5_9BACT</name>
<organism evidence="2 3">
    <name type="scientific">Persicitalea jodogahamensis</name>
    <dbReference type="NCBI Taxonomy" id="402147"/>
    <lineage>
        <taxon>Bacteria</taxon>
        <taxon>Pseudomonadati</taxon>
        <taxon>Bacteroidota</taxon>
        <taxon>Cytophagia</taxon>
        <taxon>Cytophagales</taxon>
        <taxon>Spirosomataceae</taxon>
        <taxon>Persicitalea</taxon>
    </lineage>
</organism>